<keyword evidence="7" id="KW-1185">Reference proteome</keyword>
<dbReference type="InterPro" id="IPR047057">
    <property type="entry name" value="MerR_fam"/>
</dbReference>
<dbReference type="EMBL" id="JBHSED010000002">
    <property type="protein sequence ID" value="MFC4301926.1"/>
    <property type="molecule type" value="Genomic_DNA"/>
</dbReference>
<dbReference type="InterPro" id="IPR000551">
    <property type="entry name" value="MerR-type_HTH_dom"/>
</dbReference>
<dbReference type="Pfam" id="PF00376">
    <property type="entry name" value="MerR"/>
    <property type="match status" value="1"/>
</dbReference>
<feature type="domain" description="HTH merR-type" evidence="5">
    <location>
        <begin position="4"/>
        <end position="57"/>
    </location>
</feature>
<evidence type="ECO:0000313" key="7">
    <source>
        <dbReference type="Proteomes" id="UP001595755"/>
    </source>
</evidence>
<feature type="domain" description="HTH merR-type" evidence="5">
    <location>
        <begin position="122"/>
        <end position="176"/>
    </location>
</feature>
<name>A0ABV8S3J7_9BACL</name>
<keyword evidence="2" id="KW-0805">Transcription regulation</keyword>
<dbReference type="RefSeq" id="WP_204604044.1">
    <property type="nucleotide sequence ID" value="NZ_JBHSED010000002.1"/>
</dbReference>
<keyword evidence="1" id="KW-0678">Repressor</keyword>
<dbReference type="InterPro" id="IPR009061">
    <property type="entry name" value="DNA-bd_dom_put_sf"/>
</dbReference>
<evidence type="ECO:0000313" key="6">
    <source>
        <dbReference type="EMBL" id="MFC4301926.1"/>
    </source>
</evidence>
<dbReference type="Proteomes" id="UP001595755">
    <property type="component" value="Unassembled WGS sequence"/>
</dbReference>
<dbReference type="Gene3D" id="1.10.1660.10">
    <property type="match status" value="2"/>
</dbReference>
<proteinExistence type="predicted"/>
<sequence>MKRRYTASQIADELGVSTTTLRRYEEQGLIPDVPRTAGNHRAYSPVHLQAFAAIRSLLHGCDIPVVYDVMRRIKREETTDALWLANHQLYLTQEEKQRVEEILGMIRNADFNQYRNVKFMSAMTIDKVAQAAGVNASAIRHWEKEGLIVSERDKENGYRIFTESELRKILVISSLRKTIYYIENLKDLLQELEAHRFAKIDRSFQLALEKLNDKLTAQFRGVAELMKYIDMKRAAGI</sequence>
<dbReference type="SUPFAM" id="SSF46955">
    <property type="entry name" value="Putative DNA-binding domain"/>
    <property type="match status" value="2"/>
</dbReference>
<dbReference type="PROSITE" id="PS00552">
    <property type="entry name" value="HTH_MERR_1"/>
    <property type="match status" value="1"/>
</dbReference>
<accession>A0ABV8S3J7</accession>
<reference evidence="7" key="1">
    <citation type="journal article" date="2019" name="Int. J. Syst. Evol. Microbiol.">
        <title>The Global Catalogue of Microorganisms (GCM) 10K type strain sequencing project: providing services to taxonomists for standard genome sequencing and annotation.</title>
        <authorList>
            <consortium name="The Broad Institute Genomics Platform"/>
            <consortium name="The Broad Institute Genome Sequencing Center for Infectious Disease"/>
            <person name="Wu L."/>
            <person name="Ma J."/>
        </authorList>
    </citation>
    <scope>NUCLEOTIDE SEQUENCE [LARGE SCALE GENOMIC DNA]</scope>
    <source>
        <strain evidence="7">CGMCC 4.1641</strain>
    </source>
</reference>
<dbReference type="PANTHER" id="PTHR30204">
    <property type="entry name" value="REDOX-CYCLING DRUG-SENSING TRANSCRIPTIONAL ACTIVATOR SOXR"/>
    <property type="match status" value="1"/>
</dbReference>
<evidence type="ECO:0000256" key="1">
    <source>
        <dbReference type="ARBA" id="ARBA00022491"/>
    </source>
</evidence>
<evidence type="ECO:0000259" key="5">
    <source>
        <dbReference type="PROSITE" id="PS50937"/>
    </source>
</evidence>
<comment type="caution">
    <text evidence="6">The sequence shown here is derived from an EMBL/GenBank/DDBJ whole genome shotgun (WGS) entry which is preliminary data.</text>
</comment>
<keyword evidence="4" id="KW-0804">Transcription</keyword>
<organism evidence="6 7">
    <name type="scientific">Cohnella boryungensis</name>
    <dbReference type="NCBI Taxonomy" id="768479"/>
    <lineage>
        <taxon>Bacteria</taxon>
        <taxon>Bacillati</taxon>
        <taxon>Bacillota</taxon>
        <taxon>Bacilli</taxon>
        <taxon>Bacillales</taxon>
        <taxon>Paenibacillaceae</taxon>
        <taxon>Cohnella</taxon>
    </lineage>
</organism>
<keyword evidence="3" id="KW-0238">DNA-binding</keyword>
<dbReference type="PROSITE" id="PS50937">
    <property type="entry name" value="HTH_MERR_2"/>
    <property type="match status" value="2"/>
</dbReference>
<evidence type="ECO:0000256" key="2">
    <source>
        <dbReference type="ARBA" id="ARBA00023015"/>
    </source>
</evidence>
<evidence type="ECO:0000256" key="4">
    <source>
        <dbReference type="ARBA" id="ARBA00023163"/>
    </source>
</evidence>
<gene>
    <name evidence="6" type="ORF">ACFO1S_00565</name>
</gene>
<dbReference type="PRINTS" id="PR00040">
    <property type="entry name" value="HTHMERR"/>
</dbReference>
<dbReference type="PANTHER" id="PTHR30204:SF69">
    <property type="entry name" value="MERR-FAMILY TRANSCRIPTIONAL REGULATOR"/>
    <property type="match status" value="1"/>
</dbReference>
<evidence type="ECO:0000256" key="3">
    <source>
        <dbReference type="ARBA" id="ARBA00023125"/>
    </source>
</evidence>
<dbReference type="SMART" id="SM00422">
    <property type="entry name" value="HTH_MERR"/>
    <property type="match status" value="2"/>
</dbReference>
<dbReference type="Pfam" id="PF13411">
    <property type="entry name" value="MerR_1"/>
    <property type="match status" value="1"/>
</dbReference>
<protein>
    <submittedName>
        <fullName evidence="6">MerR family transcriptional regulator</fullName>
    </submittedName>
</protein>